<dbReference type="Proteomes" id="UP001183202">
    <property type="component" value="Unassembled WGS sequence"/>
</dbReference>
<sequence length="322" mass="34969">MTIVDTGRRRPDRDRLITVSSNPADAWRTEPIDRKIQYARRHGADLPSAPSQRQVDRELERIFTEPDFLGSRWLADGAKRCDAVARLVTPVEMGTGFLASPWLLVTNNHVLTDAVTAAGSTATFRYEEDARGRSTRAVKVRLDPDRCFLTSPVDELDFTVVAVAAVKGRPPGKVFGSVPMVGATGKILSGQPVNIVQHPAGRSREIAVRNNLLVGVDDARYLTYLTDTEPGSSGSPVLNDAWELVALHSRAEQARDAQGREVDTDGRPVTDDTPESKRVWVANKGVRTSAIVADIKTRVLGAADGSDAAALVEELLRNGGNR</sequence>
<dbReference type="SUPFAM" id="SSF50494">
    <property type="entry name" value="Trypsin-like serine proteases"/>
    <property type="match status" value="1"/>
</dbReference>
<gene>
    <name evidence="2" type="ORF">RM445_22215</name>
</gene>
<dbReference type="GO" id="GO:0006508">
    <property type="term" value="P:proteolysis"/>
    <property type="evidence" value="ECO:0007669"/>
    <property type="project" value="UniProtKB-KW"/>
</dbReference>
<dbReference type="PANTHER" id="PTHR14389:SF3">
    <property type="entry name" value="PROTEIN FAM111A-LIKE"/>
    <property type="match status" value="1"/>
</dbReference>
<dbReference type="Gene3D" id="2.40.10.10">
    <property type="entry name" value="Trypsin-like serine proteases"/>
    <property type="match status" value="2"/>
</dbReference>
<accession>A0ABU2NEE2</accession>
<comment type="caution">
    <text evidence="2">The sequence shown here is derived from an EMBL/GenBank/DDBJ whole genome shotgun (WGS) entry which is preliminary data.</text>
</comment>
<evidence type="ECO:0000313" key="2">
    <source>
        <dbReference type="EMBL" id="MDT0352249.1"/>
    </source>
</evidence>
<feature type="region of interest" description="Disordered" evidence="1">
    <location>
        <begin position="253"/>
        <end position="276"/>
    </location>
</feature>
<keyword evidence="2" id="KW-0378">Hydrolase</keyword>
<dbReference type="GO" id="GO:0008233">
    <property type="term" value="F:peptidase activity"/>
    <property type="evidence" value="ECO:0007669"/>
    <property type="project" value="UniProtKB-KW"/>
</dbReference>
<dbReference type="Pfam" id="PF13365">
    <property type="entry name" value="Trypsin_2"/>
    <property type="match status" value="1"/>
</dbReference>
<dbReference type="RefSeq" id="WP_311558757.1">
    <property type="nucleotide sequence ID" value="NZ_JAVREJ010000017.1"/>
</dbReference>
<proteinExistence type="predicted"/>
<name>A0ABU2NEE2_9PSEU</name>
<protein>
    <submittedName>
        <fullName evidence="2">Serine protease</fullName>
    </submittedName>
</protein>
<dbReference type="InterPro" id="IPR009003">
    <property type="entry name" value="Peptidase_S1_PA"/>
</dbReference>
<dbReference type="EMBL" id="JAVREJ010000017">
    <property type="protein sequence ID" value="MDT0352249.1"/>
    <property type="molecule type" value="Genomic_DNA"/>
</dbReference>
<keyword evidence="2" id="KW-0645">Protease</keyword>
<keyword evidence="3" id="KW-1185">Reference proteome</keyword>
<dbReference type="PANTHER" id="PTHR14389">
    <property type="entry name" value="SI:CH1073-475A24.1"/>
    <property type="match status" value="1"/>
</dbReference>
<dbReference type="InterPro" id="IPR043504">
    <property type="entry name" value="Peptidase_S1_PA_chymotrypsin"/>
</dbReference>
<organism evidence="2 3">
    <name type="scientific">Pseudonocardia charpentierae</name>
    <dbReference type="NCBI Taxonomy" id="3075545"/>
    <lineage>
        <taxon>Bacteria</taxon>
        <taxon>Bacillati</taxon>
        <taxon>Actinomycetota</taxon>
        <taxon>Actinomycetes</taxon>
        <taxon>Pseudonocardiales</taxon>
        <taxon>Pseudonocardiaceae</taxon>
        <taxon>Pseudonocardia</taxon>
    </lineage>
</organism>
<evidence type="ECO:0000313" key="3">
    <source>
        <dbReference type="Proteomes" id="UP001183202"/>
    </source>
</evidence>
<evidence type="ECO:0000256" key="1">
    <source>
        <dbReference type="SAM" id="MobiDB-lite"/>
    </source>
</evidence>
<reference evidence="3" key="1">
    <citation type="submission" date="2023-07" db="EMBL/GenBank/DDBJ databases">
        <title>30 novel species of actinomycetes from the DSMZ collection.</title>
        <authorList>
            <person name="Nouioui I."/>
        </authorList>
    </citation>
    <scope>NUCLEOTIDE SEQUENCE [LARGE SCALE GENOMIC DNA]</scope>
    <source>
        <strain evidence="3">DSM 45834</strain>
    </source>
</reference>